<dbReference type="Proteomes" id="UP000262195">
    <property type="component" value="Unassembled WGS sequence"/>
</dbReference>
<dbReference type="RefSeq" id="WP_022797197.1">
    <property type="nucleotide sequence ID" value="NZ_JBQDSL010000001.1"/>
</dbReference>
<dbReference type="STRING" id="1121105.GCA_000421665_01946"/>
<evidence type="ECO:0000313" key="1">
    <source>
        <dbReference type="EMBL" id="HCS93144.1"/>
    </source>
</evidence>
<dbReference type="AlphaFoldDB" id="A0A3D4S2T0"/>
<dbReference type="InterPro" id="IPR046004">
    <property type="entry name" value="DUF5960"/>
</dbReference>
<gene>
    <name evidence="1" type="ORF">DIW15_00350</name>
</gene>
<organism evidence="1 2">
    <name type="scientific">Bavariicoccus seileri</name>
    <dbReference type="NCBI Taxonomy" id="549685"/>
    <lineage>
        <taxon>Bacteria</taxon>
        <taxon>Bacillati</taxon>
        <taxon>Bacillota</taxon>
        <taxon>Bacilli</taxon>
        <taxon>Lactobacillales</taxon>
        <taxon>Enterococcaceae</taxon>
        <taxon>Bavariicoccus</taxon>
    </lineage>
</organism>
<comment type="caution">
    <text evidence="1">The sequence shown here is derived from an EMBL/GenBank/DDBJ whole genome shotgun (WGS) entry which is preliminary data.</text>
</comment>
<name>A0A3D4S2T0_9ENTE</name>
<protein>
    <submittedName>
        <fullName evidence="1">Uncharacterized protein</fullName>
    </submittedName>
</protein>
<evidence type="ECO:0000313" key="2">
    <source>
        <dbReference type="Proteomes" id="UP000262195"/>
    </source>
</evidence>
<sequence>MEASQANIPNHANETYALERHWQELVEYPSPVHFINYHLIETMEKLGKPIFKIPKELSKLDDDLTFVFKKVENCYLYQRVLCRGEVIKEYDKTCNYLKVS</sequence>
<accession>A0A3D4S2T0</accession>
<reference evidence="1 2" key="1">
    <citation type="journal article" date="2018" name="Nat. Biotechnol.">
        <title>A standardized bacterial taxonomy based on genome phylogeny substantially revises the tree of life.</title>
        <authorList>
            <person name="Parks D.H."/>
            <person name="Chuvochina M."/>
            <person name="Waite D.W."/>
            <person name="Rinke C."/>
            <person name="Skarshewski A."/>
            <person name="Chaumeil P.A."/>
            <person name="Hugenholtz P."/>
        </authorList>
    </citation>
    <scope>NUCLEOTIDE SEQUENCE [LARGE SCALE GENOMIC DNA]</scope>
    <source>
        <strain evidence="1">UBA11306</strain>
    </source>
</reference>
<dbReference type="Pfam" id="PF19385">
    <property type="entry name" value="DUF5960"/>
    <property type="match status" value="1"/>
</dbReference>
<proteinExistence type="predicted"/>
<dbReference type="EMBL" id="DQHO01000003">
    <property type="protein sequence ID" value="HCS93144.1"/>
    <property type="molecule type" value="Genomic_DNA"/>
</dbReference>